<evidence type="ECO:0000313" key="2">
    <source>
        <dbReference type="EMBL" id="MBD2255640.1"/>
    </source>
</evidence>
<dbReference type="EMBL" id="JACJQL010000112">
    <property type="protein sequence ID" value="MBD2255640.1"/>
    <property type="molecule type" value="Genomic_DNA"/>
</dbReference>
<evidence type="ECO:0000313" key="3">
    <source>
        <dbReference type="Proteomes" id="UP000621307"/>
    </source>
</evidence>
<dbReference type="Proteomes" id="UP000621307">
    <property type="component" value="Unassembled WGS sequence"/>
</dbReference>
<evidence type="ECO:0000256" key="1">
    <source>
        <dbReference type="SAM" id="SignalP"/>
    </source>
</evidence>
<gene>
    <name evidence="2" type="ORF">H6G14_31080</name>
</gene>
<reference evidence="2 3" key="1">
    <citation type="journal article" date="2020" name="ISME J.">
        <title>Comparative genomics reveals insights into cyanobacterial evolution and habitat adaptation.</title>
        <authorList>
            <person name="Chen M.Y."/>
            <person name="Teng W.K."/>
            <person name="Zhao L."/>
            <person name="Hu C.X."/>
            <person name="Zhou Y.K."/>
            <person name="Han B.P."/>
            <person name="Song L.R."/>
            <person name="Shu W.S."/>
        </authorList>
    </citation>
    <scope>NUCLEOTIDE SEQUENCE [LARGE SCALE GENOMIC DNA]</scope>
    <source>
        <strain evidence="2 3">FACHB-3921</strain>
    </source>
</reference>
<proteinExistence type="predicted"/>
<organism evidence="2 3">
    <name type="scientific">Nostoc parmelioides FACHB-3921</name>
    <dbReference type="NCBI Taxonomy" id="2692909"/>
    <lineage>
        <taxon>Bacteria</taxon>
        <taxon>Bacillati</taxon>
        <taxon>Cyanobacteriota</taxon>
        <taxon>Cyanophyceae</taxon>
        <taxon>Nostocales</taxon>
        <taxon>Nostocaceae</taxon>
        <taxon>Nostoc</taxon>
    </lineage>
</organism>
<keyword evidence="1" id="KW-0732">Signal</keyword>
<feature type="signal peptide" evidence="1">
    <location>
        <begin position="1"/>
        <end position="23"/>
    </location>
</feature>
<keyword evidence="3" id="KW-1185">Reference proteome</keyword>
<accession>A0ABR8BRW3</accession>
<protein>
    <submittedName>
        <fullName evidence="2">Uncharacterized protein</fullName>
    </submittedName>
</protein>
<sequence length="200" mass="22151">MKNKVLLLISTLSITSLNTPALALAPSIYSIKGNTVYADFSISEICNYTYIGVQAYDEVYRDEPGQLFPKKQVLINYSAGNFCSGQNEFASKVVDLQSFDISPLRSAYLDVNVSLEVGYFNRKNIGLKVNWKNTSNKPTPSHSIISYNSAGRFSRLNFKSLSVDSEAIGTITIDNIQVFSNAIANFALMTTTSQGQMYNY</sequence>
<name>A0ABR8BRW3_9NOSO</name>
<dbReference type="RefSeq" id="WP_190572664.1">
    <property type="nucleotide sequence ID" value="NZ_JACJQL010000112.1"/>
</dbReference>
<comment type="caution">
    <text evidence="2">The sequence shown here is derived from an EMBL/GenBank/DDBJ whole genome shotgun (WGS) entry which is preliminary data.</text>
</comment>
<feature type="chain" id="PRO_5047524325" evidence="1">
    <location>
        <begin position="24"/>
        <end position="200"/>
    </location>
</feature>